<keyword evidence="1" id="KW-0732">Signal</keyword>
<name>A0A7L4UQS2_BALHA</name>
<dbReference type="GO" id="GO:0006508">
    <property type="term" value="P:proteolysis"/>
    <property type="evidence" value="ECO:0007669"/>
    <property type="project" value="InterPro"/>
</dbReference>
<dbReference type="PANTHER" id="PTHR11731:SF193">
    <property type="entry name" value="DIPEPTIDYL PEPTIDASE 9"/>
    <property type="match status" value="1"/>
</dbReference>
<dbReference type="InterPro" id="IPR050278">
    <property type="entry name" value="Serine_Prot_S9B/DPPIV"/>
</dbReference>
<protein>
    <submittedName>
        <fullName evidence="4">Prolyl tripeptidyl peptidase</fullName>
    </submittedName>
</protein>
<proteinExistence type="predicted"/>
<dbReference type="InterPro" id="IPR001375">
    <property type="entry name" value="Peptidase_S9_cat"/>
</dbReference>
<organism evidence="4 5">
    <name type="scientific">Balneicella halophila</name>
    <dbReference type="NCBI Taxonomy" id="1537566"/>
    <lineage>
        <taxon>Bacteria</taxon>
        <taxon>Pseudomonadati</taxon>
        <taxon>Bacteroidota</taxon>
        <taxon>Bacteroidia</taxon>
        <taxon>Bacteroidales</taxon>
        <taxon>Balneicellaceae</taxon>
        <taxon>Balneicella</taxon>
    </lineage>
</organism>
<feature type="domain" description="Dipeptidylpeptidase IV N-terminal" evidence="3">
    <location>
        <begin position="124"/>
        <end position="426"/>
    </location>
</feature>
<feature type="signal peptide" evidence="1">
    <location>
        <begin position="1"/>
        <end position="20"/>
    </location>
</feature>
<reference evidence="4 5" key="1">
    <citation type="submission" date="2018-05" db="EMBL/GenBank/DDBJ databases">
        <title>Genomic Encyclopedia of Type Strains, Phase IV (KMG-IV): sequencing the most valuable type-strain genomes for metagenomic binning, comparative biology and taxonomic classification.</title>
        <authorList>
            <person name="Goeker M."/>
        </authorList>
    </citation>
    <scope>NUCLEOTIDE SEQUENCE [LARGE SCALE GENOMIC DNA]</scope>
    <source>
        <strain evidence="4 5">DSM 28579</strain>
    </source>
</reference>
<dbReference type="Gene3D" id="3.40.50.1820">
    <property type="entry name" value="alpha/beta hydrolase"/>
    <property type="match status" value="1"/>
</dbReference>
<accession>A0A7L4UQS2</accession>
<gene>
    <name evidence="4" type="ORF">C7377_0314</name>
</gene>
<dbReference type="InterPro" id="IPR002469">
    <property type="entry name" value="Peptidase_S9B_N"/>
</dbReference>
<evidence type="ECO:0000256" key="1">
    <source>
        <dbReference type="SAM" id="SignalP"/>
    </source>
</evidence>
<keyword evidence="5" id="KW-1185">Reference proteome</keyword>
<dbReference type="GO" id="GO:0008236">
    <property type="term" value="F:serine-type peptidase activity"/>
    <property type="evidence" value="ECO:0007669"/>
    <property type="project" value="InterPro"/>
</dbReference>
<dbReference type="EMBL" id="QENZ01000003">
    <property type="protein sequence ID" value="PVX52019.1"/>
    <property type="molecule type" value="Genomic_DNA"/>
</dbReference>
<dbReference type="OrthoDB" id="9812921at2"/>
<dbReference type="Pfam" id="PF00930">
    <property type="entry name" value="DPPIV_N"/>
    <property type="match status" value="1"/>
</dbReference>
<dbReference type="SUPFAM" id="SSF53474">
    <property type="entry name" value="alpha/beta-Hydrolases"/>
    <property type="match status" value="1"/>
</dbReference>
<sequence length="708" mass="82156">MKFRLLLLPILFILSFQGIAQKKQLTLEDAIINRYGDLAPDRLEQLQWLANDHVCSYVKDNQLYKNYTYGLEKKLFKLDDLNKLLGDSLKSFPYMTWVKNNALSFYYKGDNITINDKARKILARVPVPKKGSNFDYCKENGTYAFTKENNLWLSKGKDEIAITQDEDKNHVYGQSVSRNEFGISGGTFWSPKGNFLAFYKKDESKVSNYPLVDYMGRVAEHTPIKYPMAGMPSEHVEVGIYSMITEKTMYLQKQGEPEDYMTNLTWSLDEKYLFVQELNRAQNHMKLNQYDAITGRFIKTVLEEKHPTYVEPQHPLFFLPNEPNEFFMFSNWDGYARIMHYNTDGKFIRQLTKGDWEVTRFVGYDAGEELLYVEGTKDSPLERHLYKINVRNGDITKITHGSGVHYTTISPDNKYFIDHYQSTDIPNVTTVISNGGKKLRTLNISNDNAADYQFGENKIIELPCKDGKNTLYARIILPPNFDATKKYPVILYVYGGPHSQLITRSWKNSARWWQYYMAQKGYIAFTLDNRGTPNRGRDFETVIHRQLGVHEMEDQMTGIEYLKSLPYVDAERIGVHGWSFGGFMTTNLILTHPDTFKVGVAGGPVIDWSMYEVMYGERYMDTPQENPEGYENSNLLNKVQNLEGRLLIIHGVQDPTVVMQHSMKFLRKCVKEGKQVDFFAYPTHPHNVRGKDRVHLMEKVSRYFEDNL</sequence>
<comment type="caution">
    <text evidence="4">The sequence shown here is derived from an EMBL/GenBank/DDBJ whole genome shotgun (WGS) entry which is preliminary data.</text>
</comment>
<feature type="chain" id="PRO_5029639186" evidence="1">
    <location>
        <begin position="21"/>
        <end position="708"/>
    </location>
</feature>
<feature type="domain" description="Peptidase S9 prolyl oligopeptidase catalytic" evidence="2">
    <location>
        <begin position="510"/>
        <end position="707"/>
    </location>
</feature>
<dbReference type="RefSeq" id="WP_133241446.1">
    <property type="nucleotide sequence ID" value="NZ_QENZ01000003.1"/>
</dbReference>
<dbReference type="Gene3D" id="2.140.10.30">
    <property type="entry name" value="Dipeptidylpeptidase IV, N-terminal domain"/>
    <property type="match status" value="1"/>
</dbReference>
<dbReference type="Proteomes" id="UP000251835">
    <property type="component" value="Unassembled WGS sequence"/>
</dbReference>
<evidence type="ECO:0000313" key="5">
    <source>
        <dbReference type="Proteomes" id="UP000251835"/>
    </source>
</evidence>
<dbReference type="AlphaFoldDB" id="A0A7L4UQS2"/>
<evidence type="ECO:0000313" key="4">
    <source>
        <dbReference type="EMBL" id="PVX52019.1"/>
    </source>
</evidence>
<dbReference type="PANTHER" id="PTHR11731">
    <property type="entry name" value="PROTEASE FAMILY S9B,C DIPEPTIDYL-PEPTIDASE IV-RELATED"/>
    <property type="match status" value="1"/>
</dbReference>
<evidence type="ECO:0000259" key="2">
    <source>
        <dbReference type="Pfam" id="PF00326"/>
    </source>
</evidence>
<dbReference type="InterPro" id="IPR029058">
    <property type="entry name" value="AB_hydrolase_fold"/>
</dbReference>
<dbReference type="SUPFAM" id="SSF82171">
    <property type="entry name" value="DPP6 N-terminal domain-like"/>
    <property type="match status" value="1"/>
</dbReference>
<dbReference type="Pfam" id="PF00326">
    <property type="entry name" value="Peptidase_S9"/>
    <property type="match status" value="1"/>
</dbReference>
<dbReference type="GO" id="GO:0008239">
    <property type="term" value="F:dipeptidyl-peptidase activity"/>
    <property type="evidence" value="ECO:0007669"/>
    <property type="project" value="TreeGrafter"/>
</dbReference>
<evidence type="ECO:0000259" key="3">
    <source>
        <dbReference type="Pfam" id="PF00930"/>
    </source>
</evidence>